<dbReference type="Pfam" id="PF13399">
    <property type="entry name" value="LytR_C"/>
    <property type="match status" value="1"/>
</dbReference>
<feature type="domain" description="Cell envelope-related transcriptional attenuator" evidence="3">
    <location>
        <begin position="82"/>
        <end position="230"/>
    </location>
</feature>
<dbReference type="EMBL" id="BMLZ01000006">
    <property type="protein sequence ID" value="GGP29111.1"/>
    <property type="molecule type" value="Genomic_DNA"/>
</dbReference>
<dbReference type="EMBL" id="BMMA01000003">
    <property type="protein sequence ID" value="GGI74452.1"/>
    <property type="molecule type" value="Genomic_DNA"/>
</dbReference>
<evidence type="ECO:0000256" key="2">
    <source>
        <dbReference type="SAM" id="MobiDB-lite"/>
    </source>
</evidence>
<evidence type="ECO:0000313" key="7">
    <source>
        <dbReference type="Proteomes" id="UP000630135"/>
    </source>
</evidence>
<protein>
    <submittedName>
        <fullName evidence="5">Membrane protein</fullName>
    </submittedName>
</protein>
<keyword evidence="7" id="KW-1185">Reference proteome</keyword>
<proteinExistence type="inferred from homology"/>
<feature type="domain" description="LytR/CpsA/Psr regulator C-terminal" evidence="4">
    <location>
        <begin position="313"/>
        <end position="394"/>
    </location>
</feature>
<dbReference type="Pfam" id="PF03816">
    <property type="entry name" value="LytR_cpsA_psr"/>
    <property type="match status" value="1"/>
</dbReference>
<dbReference type="InterPro" id="IPR004474">
    <property type="entry name" value="LytR_CpsA_psr"/>
</dbReference>
<evidence type="ECO:0000313" key="5">
    <source>
        <dbReference type="EMBL" id="GGI74452.1"/>
    </source>
</evidence>
<dbReference type="PANTHER" id="PTHR33392:SF6">
    <property type="entry name" value="POLYISOPRENYL-TEICHOIC ACID--PEPTIDOGLYCAN TEICHOIC ACID TRANSFERASE TAGU"/>
    <property type="match status" value="1"/>
</dbReference>
<dbReference type="InterPro" id="IPR050922">
    <property type="entry name" value="LytR/CpsA/Psr_CW_biosynth"/>
</dbReference>
<dbReference type="Gene3D" id="3.40.630.190">
    <property type="entry name" value="LCP protein"/>
    <property type="match status" value="1"/>
</dbReference>
<comment type="similarity">
    <text evidence="1">Belongs to the LytR/CpsA/Psr (LCP) family.</text>
</comment>
<dbReference type="PANTHER" id="PTHR33392">
    <property type="entry name" value="POLYISOPRENYL-TEICHOIC ACID--PEPTIDOGLYCAN TEICHOIC ACID TRANSFERASE TAGU"/>
    <property type="match status" value="1"/>
</dbReference>
<dbReference type="Proteomes" id="UP000630135">
    <property type="component" value="Unassembled WGS sequence"/>
</dbReference>
<feature type="region of interest" description="Disordered" evidence="2">
    <location>
        <begin position="375"/>
        <end position="398"/>
    </location>
</feature>
<name>A0AAV4K0S5_9DEIO</name>
<sequence>MVPHALGAILARVRRVLALILIVLAGLVALLSPAFPALARYGALPRHGEKPLNVLLAGVDVDYDDKAGVWPYPAKPEDYSGRTDTIVMTQVRPDGTVKLLSIPRDSWVPIVGWSGGSGKINSANVHGGPDMLVNTVQALTGVRPDGYALLSLNALRAVTEAVGGVTIDVPQRMKYDDNAGNLHIDLQPGRQRLSGEQAEGFLRFRKDNLGDIGRVGRQQQFLTALIAEIRRPANVWKLPRVIAALDANAKTNLTRAQIAELLGAAQRGPKVSTYTVPGNFGMVGAASVWNVDTPRLDALLGEQFRDPNDPHGLRVLVFNADAPDGSARRLKARLESLGYRNVTAANEARPWPVTTVSGPAAPAAALLRDLGYGQLDPAAPGTPGSELTIRLGRDTPAQ</sequence>
<organism evidence="5 8">
    <name type="scientific">Deinococcus wulumuqiensis</name>
    <dbReference type="NCBI Taxonomy" id="980427"/>
    <lineage>
        <taxon>Bacteria</taxon>
        <taxon>Thermotogati</taxon>
        <taxon>Deinococcota</taxon>
        <taxon>Deinococci</taxon>
        <taxon>Deinococcales</taxon>
        <taxon>Deinococcaceae</taxon>
        <taxon>Deinococcus</taxon>
    </lineage>
</organism>
<gene>
    <name evidence="6" type="ORF">GCM10008021_07620</name>
    <name evidence="5" type="ORF">GCM10010914_05680</name>
</gene>
<evidence type="ECO:0000259" key="4">
    <source>
        <dbReference type="Pfam" id="PF13399"/>
    </source>
</evidence>
<dbReference type="InterPro" id="IPR027381">
    <property type="entry name" value="LytR/CpsA/Psr_C"/>
</dbReference>
<reference evidence="5" key="2">
    <citation type="journal article" date="2014" name="Int. J. Syst. Evol. Microbiol.">
        <title>Complete genome sequence of Corynebacterium casei LMG S-19264T (=DSM 44701T), isolated from a smear-ripened cheese.</title>
        <authorList>
            <consortium name="US DOE Joint Genome Institute (JGI-PGF)"/>
            <person name="Walter F."/>
            <person name="Albersmeier A."/>
            <person name="Kalinowski J."/>
            <person name="Ruckert C."/>
        </authorList>
    </citation>
    <scope>NUCLEOTIDE SEQUENCE</scope>
    <source>
        <strain evidence="5">CGMCC 1.8885</strain>
    </source>
</reference>
<reference evidence="6" key="1">
    <citation type="journal article" date="2014" name="Int. J. Syst. Evol. Microbiol.">
        <title>Complete genome of a new Firmicutes species belonging to the dominant human colonic microbiota ('Ruminococcus bicirculans') reveals two chromosomes and a selective capacity to utilize plant glucans.</title>
        <authorList>
            <consortium name="NISC Comparative Sequencing Program"/>
            <person name="Wegmann U."/>
            <person name="Louis P."/>
            <person name="Goesmann A."/>
            <person name="Henrissat B."/>
            <person name="Duncan S.H."/>
            <person name="Flint H.J."/>
        </authorList>
    </citation>
    <scope>NUCLEOTIDE SEQUENCE</scope>
    <source>
        <strain evidence="6">CGMCC 1.8884</strain>
    </source>
</reference>
<evidence type="ECO:0000256" key="1">
    <source>
        <dbReference type="ARBA" id="ARBA00006068"/>
    </source>
</evidence>
<evidence type="ECO:0000313" key="8">
    <source>
        <dbReference type="Proteomes" id="UP000652720"/>
    </source>
</evidence>
<reference evidence="5" key="4">
    <citation type="submission" date="2023-08" db="EMBL/GenBank/DDBJ databases">
        <authorList>
            <person name="Sun Q."/>
            <person name="Zhou Y."/>
        </authorList>
    </citation>
    <scope>NUCLEOTIDE SEQUENCE</scope>
    <source>
        <strain evidence="6">CGMCC 1.8884</strain>
        <strain evidence="5">CGMCC 1.8885</strain>
    </source>
</reference>
<dbReference type="Proteomes" id="UP000652720">
    <property type="component" value="Unassembled WGS sequence"/>
</dbReference>
<evidence type="ECO:0000259" key="3">
    <source>
        <dbReference type="Pfam" id="PF03816"/>
    </source>
</evidence>
<dbReference type="AlphaFoldDB" id="A0AAV4K0S5"/>
<reference evidence="7" key="3">
    <citation type="journal article" date="2019" name="Int. J. Syst. Evol. Microbiol.">
        <title>The Global Catalogue of Microorganisms (GCM) 10K type strain sequencing project: providing services to taxonomists for standard genome sequencing and annotation.</title>
        <authorList>
            <consortium name="The Broad Institute Genomics Platform"/>
            <consortium name="The Broad Institute Genome Sequencing Center for Infectious Disease"/>
            <person name="Wu L."/>
            <person name="Ma J."/>
        </authorList>
    </citation>
    <scope>NUCLEOTIDE SEQUENCE [LARGE SCALE GENOMIC DNA]</scope>
    <source>
        <strain evidence="7">CGMCC 1.8884</strain>
    </source>
</reference>
<comment type="caution">
    <text evidence="5">The sequence shown here is derived from an EMBL/GenBank/DDBJ whole genome shotgun (WGS) entry which is preliminary data.</text>
</comment>
<accession>A0AAV4K0S5</accession>
<evidence type="ECO:0000313" key="6">
    <source>
        <dbReference type="EMBL" id="GGP29111.1"/>
    </source>
</evidence>
<dbReference type="NCBIfam" id="TIGR00350">
    <property type="entry name" value="lytR_cpsA_psr"/>
    <property type="match status" value="1"/>
</dbReference>